<dbReference type="AlphaFoldDB" id="A0A1N7JVV3"/>
<name>A0A1N7JVV3_9BACL</name>
<feature type="domain" description="Beta-lactamase-related" evidence="3">
    <location>
        <begin position="40"/>
        <end position="362"/>
    </location>
</feature>
<dbReference type="EMBL" id="FTOD01000002">
    <property type="protein sequence ID" value="SIS53479.1"/>
    <property type="molecule type" value="Genomic_DNA"/>
</dbReference>
<dbReference type="Gene3D" id="3.40.710.10">
    <property type="entry name" value="DD-peptidase/beta-lactamase superfamily"/>
    <property type="match status" value="1"/>
</dbReference>
<feature type="transmembrane region" description="Helical" evidence="1">
    <location>
        <begin position="468"/>
        <end position="491"/>
    </location>
</feature>
<feature type="transmembrane region" description="Helical" evidence="1">
    <location>
        <begin position="503"/>
        <end position="528"/>
    </location>
</feature>
<organism evidence="4 5">
    <name type="scientific">Kroppenstedtia eburnea</name>
    <dbReference type="NCBI Taxonomy" id="714067"/>
    <lineage>
        <taxon>Bacteria</taxon>
        <taxon>Bacillati</taxon>
        <taxon>Bacillota</taxon>
        <taxon>Bacilli</taxon>
        <taxon>Bacillales</taxon>
        <taxon>Thermoactinomycetaceae</taxon>
        <taxon>Kroppenstedtia</taxon>
    </lineage>
</organism>
<feature type="signal peptide" evidence="2">
    <location>
        <begin position="1"/>
        <end position="20"/>
    </location>
</feature>
<dbReference type="Proteomes" id="UP000186795">
    <property type="component" value="Unassembled WGS sequence"/>
</dbReference>
<dbReference type="PANTHER" id="PTHR46825:SF9">
    <property type="entry name" value="BETA-LACTAMASE-RELATED DOMAIN-CONTAINING PROTEIN"/>
    <property type="match status" value="1"/>
</dbReference>
<protein>
    <submittedName>
        <fullName evidence="4">CubicO group peptidase, beta-lactamase class C family</fullName>
    </submittedName>
</protein>
<keyword evidence="2" id="KW-0732">Signal</keyword>
<feature type="chain" id="PRO_5039536930" evidence="2">
    <location>
        <begin position="21"/>
        <end position="600"/>
    </location>
</feature>
<dbReference type="RefSeq" id="WP_076523857.1">
    <property type="nucleotide sequence ID" value="NZ_CP048103.1"/>
</dbReference>
<evidence type="ECO:0000256" key="1">
    <source>
        <dbReference type="SAM" id="Phobius"/>
    </source>
</evidence>
<sequence length="600" mass="66175">MMRMAAVILVFSMGITLFTAVPGKVTAQSDQGLEAVLEPVIEKQMRSAEIAGLAVQVMKDQQTVFAKGWGVADRQTGRPVSTESTLFHGGSLSKVFTATAVMQLLEQNKIRLEDPIVRYVKEVKGKVDPGVTIHHLLTHTGGLAHNNVNTAARDERTLMTLSDYLQKGTDLYALKPPGETIIYSSDGMALLGRMVETVTGKSFAEYVQSNILDVLEMKQTSFLQPPPKPIRSRITTRYHGSKPYTDDYLTNMPPAGDILITAADAIKFAATHLNRENPVLQPETLALMHERHVSHHPLMRGRAYGFNEMVIGGQRMLYHDGASPGTIVRLVLAPERKLAFFIAYNSNSPHLMEKLTELILEHYSIGGEGGASSAGDVSPQQAGKYAGAYRPYMFSTDSFQKIYGLMSQLDVKTDGKGNIVLPKGTYTAVGEGLFYNADELKENLVYFKNNEMYLGTNSFRKLSPYETITVQGIILIGYLLITLMQLLGLAFPAIRRQVKHKSLIWLCAGAQLMGVSALVGLLATLVFIDPLEFVYGVPGYFRVWVYLIILGMLLSICLLYGIMKSKPSSWGALYCVLVVIVQVGCGFWLNSWHLFSGTLI</sequence>
<feature type="transmembrane region" description="Helical" evidence="1">
    <location>
        <begin position="543"/>
        <end position="563"/>
    </location>
</feature>
<evidence type="ECO:0000313" key="4">
    <source>
        <dbReference type="EMBL" id="SIS53479.1"/>
    </source>
</evidence>
<evidence type="ECO:0000256" key="2">
    <source>
        <dbReference type="SAM" id="SignalP"/>
    </source>
</evidence>
<dbReference type="SUPFAM" id="SSF56601">
    <property type="entry name" value="beta-lactamase/transpeptidase-like"/>
    <property type="match status" value="1"/>
</dbReference>
<dbReference type="PANTHER" id="PTHR46825">
    <property type="entry name" value="D-ALANYL-D-ALANINE-CARBOXYPEPTIDASE/ENDOPEPTIDASE AMPH"/>
    <property type="match status" value="1"/>
</dbReference>
<keyword evidence="5" id="KW-1185">Reference proteome</keyword>
<evidence type="ECO:0000313" key="5">
    <source>
        <dbReference type="Proteomes" id="UP000186795"/>
    </source>
</evidence>
<dbReference type="OrthoDB" id="846150at2"/>
<proteinExistence type="predicted"/>
<keyword evidence="1" id="KW-0812">Transmembrane</keyword>
<dbReference type="InterPro" id="IPR050491">
    <property type="entry name" value="AmpC-like"/>
</dbReference>
<reference evidence="5" key="1">
    <citation type="submission" date="2017-01" db="EMBL/GenBank/DDBJ databases">
        <authorList>
            <person name="Varghese N."/>
            <person name="Submissions S."/>
        </authorList>
    </citation>
    <scope>NUCLEOTIDE SEQUENCE [LARGE SCALE GENOMIC DNA]</scope>
    <source>
        <strain evidence="5">DSM 45196</strain>
    </source>
</reference>
<feature type="transmembrane region" description="Helical" evidence="1">
    <location>
        <begin position="570"/>
        <end position="589"/>
    </location>
</feature>
<dbReference type="Pfam" id="PF00144">
    <property type="entry name" value="Beta-lactamase"/>
    <property type="match status" value="1"/>
</dbReference>
<dbReference type="InterPro" id="IPR001466">
    <property type="entry name" value="Beta-lactam-related"/>
</dbReference>
<accession>A0A1N7JVV3</accession>
<dbReference type="InterPro" id="IPR012338">
    <property type="entry name" value="Beta-lactam/transpept-like"/>
</dbReference>
<keyword evidence="1" id="KW-1133">Transmembrane helix</keyword>
<gene>
    <name evidence="4" type="ORF">SAMN05421790_102323</name>
</gene>
<keyword evidence="1" id="KW-0472">Membrane</keyword>
<evidence type="ECO:0000259" key="3">
    <source>
        <dbReference type="Pfam" id="PF00144"/>
    </source>
</evidence>